<proteinExistence type="predicted"/>
<gene>
    <name evidence="6" type="ORF">Tco_0702360</name>
</gene>
<accession>A0ABQ4XVR2</accession>
<evidence type="ECO:0000313" key="7">
    <source>
        <dbReference type="Proteomes" id="UP001151760"/>
    </source>
</evidence>
<evidence type="ECO:0000256" key="4">
    <source>
        <dbReference type="PROSITE-ProRule" id="PRU01343"/>
    </source>
</evidence>
<keyword evidence="1" id="KW-0479">Metal-binding</keyword>
<reference evidence="6" key="1">
    <citation type="journal article" date="2022" name="Int. J. Mol. Sci.">
        <title>Draft Genome of Tanacetum Coccineum: Genomic Comparison of Closely Related Tanacetum-Family Plants.</title>
        <authorList>
            <person name="Yamashiro T."/>
            <person name="Shiraishi A."/>
            <person name="Nakayama K."/>
            <person name="Satake H."/>
        </authorList>
    </citation>
    <scope>NUCLEOTIDE SEQUENCE</scope>
</reference>
<name>A0ABQ4XVR2_9ASTR</name>
<keyword evidence="2 4" id="KW-0863">Zinc-finger</keyword>
<evidence type="ECO:0000313" key="6">
    <source>
        <dbReference type="EMBL" id="GJS69519.1"/>
    </source>
</evidence>
<dbReference type="Proteomes" id="UP001151760">
    <property type="component" value="Unassembled WGS sequence"/>
</dbReference>
<organism evidence="6 7">
    <name type="scientific">Tanacetum coccineum</name>
    <dbReference type="NCBI Taxonomy" id="301880"/>
    <lineage>
        <taxon>Eukaryota</taxon>
        <taxon>Viridiplantae</taxon>
        <taxon>Streptophyta</taxon>
        <taxon>Embryophyta</taxon>
        <taxon>Tracheophyta</taxon>
        <taxon>Spermatophyta</taxon>
        <taxon>Magnoliopsida</taxon>
        <taxon>eudicotyledons</taxon>
        <taxon>Gunneridae</taxon>
        <taxon>Pentapetalae</taxon>
        <taxon>asterids</taxon>
        <taxon>campanulids</taxon>
        <taxon>Asterales</taxon>
        <taxon>Asteraceae</taxon>
        <taxon>Asteroideae</taxon>
        <taxon>Anthemideae</taxon>
        <taxon>Anthemidinae</taxon>
        <taxon>Tanacetum</taxon>
    </lineage>
</organism>
<evidence type="ECO:0000259" key="5">
    <source>
        <dbReference type="PROSITE" id="PS51999"/>
    </source>
</evidence>
<evidence type="ECO:0000256" key="2">
    <source>
        <dbReference type="ARBA" id="ARBA00022771"/>
    </source>
</evidence>
<comment type="caution">
    <text evidence="6">The sequence shown here is derived from an EMBL/GenBank/DDBJ whole genome shotgun (WGS) entry which is preliminary data.</text>
</comment>
<dbReference type="PROSITE" id="PS51999">
    <property type="entry name" value="ZF_GRF"/>
    <property type="match status" value="1"/>
</dbReference>
<evidence type="ECO:0000256" key="1">
    <source>
        <dbReference type="ARBA" id="ARBA00022723"/>
    </source>
</evidence>
<reference evidence="6" key="2">
    <citation type="submission" date="2022-01" db="EMBL/GenBank/DDBJ databases">
        <authorList>
            <person name="Yamashiro T."/>
            <person name="Shiraishi A."/>
            <person name="Satake H."/>
            <person name="Nakayama K."/>
        </authorList>
    </citation>
    <scope>NUCLEOTIDE SEQUENCE</scope>
</reference>
<evidence type="ECO:0000256" key="3">
    <source>
        <dbReference type="ARBA" id="ARBA00022833"/>
    </source>
</evidence>
<dbReference type="Pfam" id="PF06839">
    <property type="entry name" value="Zn_ribbon_GRF"/>
    <property type="match status" value="1"/>
</dbReference>
<dbReference type="EMBL" id="BQNB010009867">
    <property type="protein sequence ID" value="GJS69519.1"/>
    <property type="molecule type" value="Genomic_DNA"/>
</dbReference>
<dbReference type="InterPro" id="IPR010666">
    <property type="entry name" value="Znf_GRF"/>
</dbReference>
<protein>
    <submittedName>
        <fullName evidence="6">Protein root hair defective 3</fullName>
    </submittedName>
</protein>
<feature type="domain" description="GRF-type" evidence="5">
    <location>
        <begin position="5"/>
        <end position="52"/>
    </location>
</feature>
<keyword evidence="3" id="KW-0862">Zinc</keyword>
<keyword evidence="7" id="KW-1185">Reference proteome</keyword>
<sequence length="174" mass="19238">MERVCPCGNGHLIRKVTRKGGSNFGRAYYKCPGSYKGANIVDCKFYSFEDELKECPCGRGLCRTAFGANIVDCKFYSFEDELKECPCGRGLCRTAFVYGKKYWICCVTGRGACRMNSMIESSWQACSFIPPQSLSSSSSQSSSQGARMQNAMLLDALEVTQSFNALSSSFLFVI</sequence>